<evidence type="ECO:0000313" key="2">
    <source>
        <dbReference type="Proteomes" id="UP001141552"/>
    </source>
</evidence>
<reference evidence="1" key="2">
    <citation type="journal article" date="2023" name="Plants (Basel)">
        <title>Annotation of the Turnera subulata (Passifloraceae) Draft Genome Reveals the S-Locus Evolved after the Divergence of Turneroideae from Passifloroideae in a Stepwise Manner.</title>
        <authorList>
            <person name="Henning P.M."/>
            <person name="Roalson E.H."/>
            <person name="Mir W."/>
            <person name="McCubbin A.G."/>
            <person name="Shore J.S."/>
        </authorList>
    </citation>
    <scope>NUCLEOTIDE SEQUENCE</scope>
    <source>
        <strain evidence="1">F60SS</strain>
    </source>
</reference>
<protein>
    <submittedName>
        <fullName evidence="1">Uncharacterized protein</fullName>
    </submittedName>
</protein>
<evidence type="ECO:0000313" key="1">
    <source>
        <dbReference type="EMBL" id="KAJ4845984.1"/>
    </source>
</evidence>
<proteinExistence type="predicted"/>
<reference evidence="1" key="1">
    <citation type="submission" date="2022-02" db="EMBL/GenBank/DDBJ databases">
        <authorList>
            <person name="Henning P.M."/>
            <person name="McCubbin A.G."/>
            <person name="Shore J.S."/>
        </authorList>
    </citation>
    <scope>NUCLEOTIDE SEQUENCE</scope>
    <source>
        <strain evidence="1">F60SS</strain>
        <tissue evidence="1">Leaves</tissue>
    </source>
</reference>
<gene>
    <name evidence="1" type="ORF">Tsubulata_000799</name>
</gene>
<dbReference type="EMBL" id="JAKUCV010001525">
    <property type="protein sequence ID" value="KAJ4845984.1"/>
    <property type="molecule type" value="Genomic_DNA"/>
</dbReference>
<organism evidence="1 2">
    <name type="scientific">Turnera subulata</name>
    <dbReference type="NCBI Taxonomy" id="218843"/>
    <lineage>
        <taxon>Eukaryota</taxon>
        <taxon>Viridiplantae</taxon>
        <taxon>Streptophyta</taxon>
        <taxon>Embryophyta</taxon>
        <taxon>Tracheophyta</taxon>
        <taxon>Spermatophyta</taxon>
        <taxon>Magnoliopsida</taxon>
        <taxon>eudicotyledons</taxon>
        <taxon>Gunneridae</taxon>
        <taxon>Pentapetalae</taxon>
        <taxon>rosids</taxon>
        <taxon>fabids</taxon>
        <taxon>Malpighiales</taxon>
        <taxon>Passifloraceae</taxon>
        <taxon>Turnera</taxon>
    </lineage>
</organism>
<sequence>MGTYKGLLSVFMGTKHTWTAGVVGEDYELWVWKEYDGVGSWTKSLYFEQILHSDPLTFGYNGEFLLEKCLAGNLCALYDTGELPPEISDDHLSEETISPPDPYGDIEKGIIINKFWHVPKKVLTGCKSRMRTGIYYKGLFMAPTKAHLDKFLGTLNAEDRRLLKPYFDQIRYSKGVQVPSNLPDNEHLPFNVIRPVSNLSRDPKMEKEVNLCLDTALPALLLYMRHEYEFGEMIQVNYYSSGQVFYFLTFTAKNLATNMVLSCMLHYRI</sequence>
<dbReference type="AlphaFoldDB" id="A0A9Q0JLG6"/>
<keyword evidence="2" id="KW-1185">Reference proteome</keyword>
<name>A0A9Q0JLG6_9ROSI</name>
<dbReference type="Proteomes" id="UP001141552">
    <property type="component" value="Unassembled WGS sequence"/>
</dbReference>
<accession>A0A9Q0JLG6</accession>
<comment type="caution">
    <text evidence="1">The sequence shown here is derived from an EMBL/GenBank/DDBJ whole genome shotgun (WGS) entry which is preliminary data.</text>
</comment>